<sequence length="109" mass="12389">MWIGLLSVDGLFGDVHSLKEKRSLVRPVVAELRKRFPVSVAEVDHHDLHRRVKIGIAVVAADRGFCVDVLDGCERLVAEHPELEILESRRRLLAEDDVDEEPREAPYRA</sequence>
<dbReference type="PANTHER" id="PTHR36441:SF1">
    <property type="entry name" value="DUF503 DOMAIN-CONTAINING PROTEIN"/>
    <property type="match status" value="1"/>
</dbReference>
<dbReference type="InterPro" id="IPR036746">
    <property type="entry name" value="TT1725-like_sf"/>
</dbReference>
<proteinExistence type="predicted"/>
<name>A0A1V2IDI8_9ACTN</name>
<evidence type="ECO:0008006" key="3">
    <source>
        <dbReference type="Google" id="ProtNLM"/>
    </source>
</evidence>
<dbReference type="AlphaFoldDB" id="A0A1V2IDI8"/>
<dbReference type="EMBL" id="MOMC01000017">
    <property type="protein sequence ID" value="ONH31252.1"/>
    <property type="molecule type" value="Genomic_DNA"/>
</dbReference>
<dbReference type="PANTHER" id="PTHR36441">
    <property type="entry name" value="HYPOTHETICAL CYTOSOLIC PROTEIN"/>
    <property type="match status" value="1"/>
</dbReference>
<dbReference type="InterPro" id="IPR007546">
    <property type="entry name" value="DUF503"/>
</dbReference>
<evidence type="ECO:0000313" key="2">
    <source>
        <dbReference type="Proteomes" id="UP000188929"/>
    </source>
</evidence>
<keyword evidence="2" id="KW-1185">Reference proteome</keyword>
<reference evidence="2" key="1">
    <citation type="submission" date="2016-10" db="EMBL/GenBank/DDBJ databases">
        <title>Frankia sp. NRRL B-16386 Genome sequencing.</title>
        <authorList>
            <person name="Ghodhbane-Gtari F."/>
            <person name="Swanson E."/>
            <person name="Gueddou A."/>
            <person name="Hezbri K."/>
            <person name="Ktari K."/>
            <person name="Nouioui I."/>
            <person name="Morris K."/>
            <person name="Simpson S."/>
            <person name="Abebe-Akele F."/>
            <person name="Thomas K."/>
            <person name="Gtari M."/>
            <person name="Tisa L.S."/>
        </authorList>
    </citation>
    <scope>NUCLEOTIDE SEQUENCE [LARGE SCALE GENOMIC DNA]</scope>
    <source>
        <strain evidence="2">NRRL B-16386</strain>
    </source>
</reference>
<gene>
    <name evidence="1" type="ORF">BL253_10330</name>
</gene>
<evidence type="ECO:0000313" key="1">
    <source>
        <dbReference type="EMBL" id="ONH31252.1"/>
    </source>
</evidence>
<dbReference type="Gene3D" id="3.30.70.1120">
    <property type="entry name" value="TT1725-like"/>
    <property type="match status" value="1"/>
</dbReference>
<comment type="caution">
    <text evidence="1">The sequence shown here is derived from an EMBL/GenBank/DDBJ whole genome shotgun (WGS) entry which is preliminary data.</text>
</comment>
<dbReference type="Pfam" id="PF04456">
    <property type="entry name" value="DUF503"/>
    <property type="match status" value="1"/>
</dbReference>
<dbReference type="OrthoDB" id="9809023at2"/>
<dbReference type="RefSeq" id="WP_076815881.1">
    <property type="nucleotide sequence ID" value="NZ_MOMC01000017.1"/>
</dbReference>
<accession>A0A1V2IDI8</accession>
<organism evidence="1 2">
    <name type="scientific">Pseudofrankia asymbiotica</name>
    <dbReference type="NCBI Taxonomy" id="1834516"/>
    <lineage>
        <taxon>Bacteria</taxon>
        <taxon>Bacillati</taxon>
        <taxon>Actinomycetota</taxon>
        <taxon>Actinomycetes</taxon>
        <taxon>Frankiales</taxon>
        <taxon>Frankiaceae</taxon>
        <taxon>Pseudofrankia</taxon>
    </lineage>
</organism>
<dbReference type="SUPFAM" id="SSF103007">
    <property type="entry name" value="Hypothetical protein TT1725"/>
    <property type="match status" value="1"/>
</dbReference>
<dbReference type="STRING" id="1834516.BL253_10330"/>
<dbReference type="Proteomes" id="UP000188929">
    <property type="component" value="Unassembled WGS sequence"/>
</dbReference>
<protein>
    <recommendedName>
        <fullName evidence="3">DUF503 domain-containing protein</fullName>
    </recommendedName>
</protein>